<proteinExistence type="predicted"/>
<feature type="compositionally biased region" description="Pro residues" evidence="1">
    <location>
        <begin position="8"/>
        <end position="23"/>
    </location>
</feature>
<dbReference type="EMBL" id="GQ983381">
    <property type="protein sequence ID" value="ACX85504.1"/>
    <property type="molecule type" value="Genomic_DNA"/>
</dbReference>
<accession>D0UZ52</accession>
<organism evidence="2">
    <name type="scientific">Streptomyces sp. W9</name>
    <dbReference type="NCBI Taxonomy" id="682410"/>
    <lineage>
        <taxon>Bacteria</taxon>
        <taxon>Bacillati</taxon>
        <taxon>Actinomycetota</taxon>
        <taxon>Actinomycetes</taxon>
        <taxon>Kitasatosporales</taxon>
        <taxon>Streptomycetaceae</taxon>
        <taxon>Streptomyces</taxon>
    </lineage>
</organism>
<keyword evidence="2" id="KW-0614">Plasmid</keyword>
<name>D0UZ52_9ACTN</name>
<reference evidence="2" key="1">
    <citation type="journal article" date="2010" name="J. Bacteriol.">
        <title>Characterization of the replication, transfer, and plasmid/lytic phage cycle of the Streptomyces plasmid-phage pZL12.</title>
        <authorList>
            <person name="Zhong L."/>
            <person name="Cheng Q."/>
            <person name="Tian X."/>
            <person name="Zhao L."/>
            <person name="Qin Z."/>
        </authorList>
    </citation>
    <scope>NUCLEOTIDE SEQUENCE</scope>
    <source>
        <strain evidence="2">W9</strain>
        <plasmid evidence="2">pCQ3</plasmid>
    </source>
</reference>
<feature type="region of interest" description="Disordered" evidence="1">
    <location>
        <begin position="1"/>
        <end position="27"/>
    </location>
</feature>
<evidence type="ECO:0000313" key="2">
    <source>
        <dbReference type="EMBL" id="ACX85504.1"/>
    </source>
</evidence>
<gene>
    <name evidence="2" type="ORF">pCQ3.3c</name>
</gene>
<geneLocation type="plasmid" evidence="2">
    <name>pCQ3</name>
</geneLocation>
<dbReference type="AlphaFoldDB" id="D0UZ52"/>
<evidence type="ECO:0000256" key="1">
    <source>
        <dbReference type="SAM" id="MobiDB-lite"/>
    </source>
</evidence>
<protein>
    <submittedName>
        <fullName evidence="2">PCQ3_3</fullName>
    </submittedName>
</protein>
<sequence length="179" mass="20167">MAGRKRGPPPYRPLPLTTPPPLGAPSMTAESLYRFRCDAPACTEVAYSDRITDTPTNWRCVASNAHIPTKTPQAMRSRRRPLTYSERSAGSFRLHLCPEHHDTFDEHHPMTDGYRRPGRDSYTNVSCSCGQGFGTVMAGFRIAGGDMAGPSSYPEKAWWRHLPEELRWYAEREAPEEAK</sequence>